<dbReference type="Pfam" id="PF12708">
    <property type="entry name" value="Pect-lyase_RHGA_epim"/>
    <property type="match status" value="1"/>
</dbReference>
<dbReference type="InterPro" id="IPR011050">
    <property type="entry name" value="Pectin_lyase_fold/virulence"/>
</dbReference>
<organism evidence="8">
    <name type="scientific">Caulobacter sp. 73W</name>
    <dbReference type="NCBI Taxonomy" id="3161137"/>
    <lineage>
        <taxon>Bacteria</taxon>
        <taxon>Pseudomonadati</taxon>
        <taxon>Pseudomonadota</taxon>
        <taxon>Alphaproteobacteria</taxon>
        <taxon>Caulobacterales</taxon>
        <taxon>Caulobacteraceae</taxon>
        <taxon>Caulobacter</taxon>
    </lineage>
</organism>
<dbReference type="PANTHER" id="PTHR31339:SF9">
    <property type="entry name" value="PLASMIN AND FIBRONECTIN-BINDING PROTEIN A"/>
    <property type="match status" value="1"/>
</dbReference>
<evidence type="ECO:0000256" key="5">
    <source>
        <dbReference type="SAM" id="MobiDB-lite"/>
    </source>
</evidence>
<sequence length="526" mass="56522">MTMDRRGLMLGGVMGSAMLAPAAGAMAPAKPGAVLPQPHLFNVRDFGAVGDGAKINSAAINKAIDHAAARGGGTIHFPPGTYASYTIRLKSNVTLHLGEGAVILAATPNGVAPNGYDDPGPGAGNAYQDYGHSHWSNSLIFGEGLHDVAIVGSGMIWGRGLTRGNRFPGDAPDISGPGVGDKAIALKNCRNVLLRDFKMLQAGWFALLATGVDNMTIDNLVIDTNRDGLDIDCCRNVRVTNCTINSPFDDGICPKSSFALGYARPTENLTISDCYLTGNYEIGSVIDGTWKTMPPGHHGYGRIKLGTESNGGFKNITVTNCVFDHCYGIALETMDGGLTEDIAISNITMRGIGFPPLFLRLGSRMRGPDGVPVGKLRRIAIQNIVSYGATPQPSIIAGVAGHPVEDVKISDVYFHQQGGGSTELARREPPEADKAYPDPDMFGDLPATGFFIRHARNIEMSNVEIVVDKPDARPAFWMKDVQEIDLFRLRLPKGPTFKLDDVTAFRSFGSRWLEDRRFDGTESRSW</sequence>
<feature type="signal peptide" evidence="6">
    <location>
        <begin position="1"/>
        <end position="22"/>
    </location>
</feature>
<dbReference type="SUPFAM" id="SSF51126">
    <property type="entry name" value="Pectin lyase-like"/>
    <property type="match status" value="1"/>
</dbReference>
<dbReference type="RefSeq" id="WP_369060275.1">
    <property type="nucleotide sequence ID" value="NZ_CP158375.1"/>
</dbReference>
<feature type="chain" id="PRO_5044246691" evidence="6">
    <location>
        <begin position="23"/>
        <end position="526"/>
    </location>
</feature>
<dbReference type="SMART" id="SM00710">
    <property type="entry name" value="PbH1"/>
    <property type="match status" value="6"/>
</dbReference>
<dbReference type="Gene3D" id="2.160.20.10">
    <property type="entry name" value="Single-stranded right-handed beta-helix, Pectin lyase-like"/>
    <property type="match status" value="1"/>
</dbReference>
<dbReference type="InterPro" id="IPR000743">
    <property type="entry name" value="Glyco_hydro_28"/>
</dbReference>
<dbReference type="Pfam" id="PF00295">
    <property type="entry name" value="Glyco_hydro_28"/>
    <property type="match status" value="1"/>
</dbReference>
<dbReference type="AlphaFoldDB" id="A0AB39KUD3"/>
<dbReference type="InterPro" id="IPR012334">
    <property type="entry name" value="Pectin_lyas_fold"/>
</dbReference>
<dbReference type="InterPro" id="IPR051801">
    <property type="entry name" value="GH28_Enzymes"/>
</dbReference>
<dbReference type="PANTHER" id="PTHR31339">
    <property type="entry name" value="PECTIN LYASE-RELATED"/>
    <property type="match status" value="1"/>
</dbReference>
<evidence type="ECO:0000256" key="3">
    <source>
        <dbReference type="ARBA" id="ARBA00023295"/>
    </source>
</evidence>
<name>A0AB39KUD3_9CAUL</name>
<evidence type="ECO:0000313" key="8">
    <source>
        <dbReference type="EMBL" id="XDO97207.1"/>
    </source>
</evidence>
<evidence type="ECO:0000259" key="7">
    <source>
        <dbReference type="Pfam" id="PF12708"/>
    </source>
</evidence>
<gene>
    <name evidence="8" type="ORF">ABOZ73_01955</name>
</gene>
<dbReference type="InterPro" id="IPR006311">
    <property type="entry name" value="TAT_signal"/>
</dbReference>
<evidence type="ECO:0000256" key="1">
    <source>
        <dbReference type="ARBA" id="ARBA00008834"/>
    </source>
</evidence>
<dbReference type="EMBL" id="CP158375">
    <property type="protein sequence ID" value="XDO97207.1"/>
    <property type="molecule type" value="Genomic_DNA"/>
</dbReference>
<keyword evidence="3 4" id="KW-0326">Glycosidase</keyword>
<accession>A0AB39KUD3</accession>
<proteinExistence type="inferred from homology"/>
<protein>
    <submittedName>
        <fullName evidence="8">Glycoside hydrolase family 28 protein</fullName>
    </submittedName>
</protein>
<evidence type="ECO:0000256" key="6">
    <source>
        <dbReference type="SAM" id="SignalP"/>
    </source>
</evidence>
<dbReference type="InterPro" id="IPR006626">
    <property type="entry name" value="PbH1"/>
</dbReference>
<evidence type="ECO:0000256" key="2">
    <source>
        <dbReference type="ARBA" id="ARBA00022801"/>
    </source>
</evidence>
<comment type="similarity">
    <text evidence="1 4">Belongs to the glycosyl hydrolase 28 family.</text>
</comment>
<keyword evidence="2 4" id="KW-0378">Hydrolase</keyword>
<reference evidence="8" key="1">
    <citation type="submission" date="2024-06" db="EMBL/GenBank/DDBJ databases">
        <title>Caulobacter inopinatus, sp. nov.</title>
        <authorList>
            <person name="Donachie S.P."/>
        </authorList>
    </citation>
    <scope>NUCLEOTIDE SEQUENCE</scope>
    <source>
        <strain evidence="8">73W</strain>
    </source>
</reference>
<evidence type="ECO:0000256" key="4">
    <source>
        <dbReference type="RuleBase" id="RU361169"/>
    </source>
</evidence>
<feature type="domain" description="Rhamnogalacturonase A/B/Epimerase-like pectate lyase" evidence="7">
    <location>
        <begin position="41"/>
        <end position="100"/>
    </location>
</feature>
<feature type="region of interest" description="Disordered" evidence="5">
    <location>
        <begin position="419"/>
        <end position="439"/>
    </location>
</feature>
<keyword evidence="6" id="KW-0732">Signal</keyword>
<dbReference type="PROSITE" id="PS51318">
    <property type="entry name" value="TAT"/>
    <property type="match status" value="1"/>
</dbReference>
<feature type="compositionally biased region" description="Basic and acidic residues" evidence="5">
    <location>
        <begin position="424"/>
        <end position="437"/>
    </location>
</feature>
<dbReference type="InterPro" id="IPR024535">
    <property type="entry name" value="RHGA/B-epi-like_pectate_lyase"/>
</dbReference>
<dbReference type="GO" id="GO:0016787">
    <property type="term" value="F:hydrolase activity"/>
    <property type="evidence" value="ECO:0007669"/>
    <property type="project" value="UniProtKB-KW"/>
</dbReference>